<accession>A0A4C1XMV5</accession>
<dbReference type="EMBL" id="BGZK01000920">
    <property type="protein sequence ID" value="GBP65141.1"/>
    <property type="molecule type" value="Genomic_DNA"/>
</dbReference>
<keyword evidence="2" id="KW-1185">Reference proteome</keyword>
<evidence type="ECO:0000313" key="2">
    <source>
        <dbReference type="Proteomes" id="UP000299102"/>
    </source>
</evidence>
<organism evidence="1 2">
    <name type="scientific">Eumeta variegata</name>
    <name type="common">Bagworm moth</name>
    <name type="synonym">Eumeta japonica</name>
    <dbReference type="NCBI Taxonomy" id="151549"/>
    <lineage>
        <taxon>Eukaryota</taxon>
        <taxon>Metazoa</taxon>
        <taxon>Ecdysozoa</taxon>
        <taxon>Arthropoda</taxon>
        <taxon>Hexapoda</taxon>
        <taxon>Insecta</taxon>
        <taxon>Pterygota</taxon>
        <taxon>Neoptera</taxon>
        <taxon>Endopterygota</taxon>
        <taxon>Lepidoptera</taxon>
        <taxon>Glossata</taxon>
        <taxon>Ditrysia</taxon>
        <taxon>Tineoidea</taxon>
        <taxon>Psychidae</taxon>
        <taxon>Oiketicinae</taxon>
        <taxon>Eumeta</taxon>
    </lineage>
</organism>
<evidence type="ECO:0000313" key="1">
    <source>
        <dbReference type="EMBL" id="GBP65141.1"/>
    </source>
</evidence>
<comment type="caution">
    <text evidence="1">The sequence shown here is derived from an EMBL/GenBank/DDBJ whole genome shotgun (WGS) entry which is preliminary data.</text>
</comment>
<dbReference type="Proteomes" id="UP000299102">
    <property type="component" value="Unassembled WGS sequence"/>
</dbReference>
<dbReference type="AlphaFoldDB" id="A0A4C1XMV5"/>
<gene>
    <name evidence="1" type="ORF">EVAR_29805_1</name>
</gene>
<proteinExistence type="predicted"/>
<sequence>MVMFDGSVDACTADAAEARAQVACGFRAIGRRRAVTARVVDFRGHFTNATIINWNRENGDLADVAAESGHFLCAHAADARGTPHRQYPSVIAVDRSAA</sequence>
<protein>
    <submittedName>
        <fullName evidence="1">Uncharacterized protein</fullName>
    </submittedName>
</protein>
<name>A0A4C1XMV5_EUMVA</name>
<reference evidence="1 2" key="1">
    <citation type="journal article" date="2019" name="Commun. Biol.">
        <title>The bagworm genome reveals a unique fibroin gene that provides high tensile strength.</title>
        <authorList>
            <person name="Kono N."/>
            <person name="Nakamura H."/>
            <person name="Ohtoshi R."/>
            <person name="Tomita M."/>
            <person name="Numata K."/>
            <person name="Arakawa K."/>
        </authorList>
    </citation>
    <scope>NUCLEOTIDE SEQUENCE [LARGE SCALE GENOMIC DNA]</scope>
</reference>